<dbReference type="Pfam" id="PF00571">
    <property type="entry name" value="CBS"/>
    <property type="match status" value="2"/>
</dbReference>
<sequence length="222" mass="25199">MNILSRTINHSKNFLTGNHFQKVIPGCQYTTNNIRGSLYEYEPLSENIVVTAREQNNYFVFGDKKVGEILEKKKDNEIVTVGEHELIINAIRKMVDKKIGSILVVNSENKLKGIFSERDYLSKVNLAGLSSRESPVEQVMTKNVKTIKSDTCTLDAMKIMTTKKFRHLPVVDNNKHIIGVVSIQDLINSVHSNQKETIKYLREFISDSNSYSLSGNFKNDGK</sequence>
<dbReference type="STRING" id="1054147.F4PTC6"/>
<keyword evidence="5" id="KW-1185">Reference proteome</keyword>
<name>F4PTC6_CACFS</name>
<dbReference type="SUPFAM" id="SSF54631">
    <property type="entry name" value="CBS-domain pair"/>
    <property type="match status" value="1"/>
</dbReference>
<gene>
    <name evidence="4" type="ORF">DFA_01534</name>
</gene>
<dbReference type="PANTHER" id="PTHR43080">
    <property type="entry name" value="CBS DOMAIN-CONTAINING PROTEIN CBSX3, MITOCHONDRIAL"/>
    <property type="match status" value="1"/>
</dbReference>
<reference evidence="5" key="1">
    <citation type="journal article" date="2011" name="Genome Res.">
        <title>Phylogeny-wide analysis of social amoeba genomes highlights ancient origins for complex intercellular communication.</title>
        <authorList>
            <person name="Heidel A.J."/>
            <person name="Lawal H.M."/>
            <person name="Felder M."/>
            <person name="Schilde C."/>
            <person name="Helps N.R."/>
            <person name="Tunggal B."/>
            <person name="Rivero F."/>
            <person name="John U."/>
            <person name="Schleicher M."/>
            <person name="Eichinger L."/>
            <person name="Platzer M."/>
            <person name="Noegel A.A."/>
            <person name="Schaap P."/>
            <person name="Gloeckner G."/>
        </authorList>
    </citation>
    <scope>NUCLEOTIDE SEQUENCE [LARGE SCALE GENOMIC DNA]</scope>
    <source>
        <strain evidence="5">SH3</strain>
    </source>
</reference>
<accession>F4PTC6</accession>
<dbReference type="KEGG" id="dfa:DFA_01534"/>
<evidence type="ECO:0000256" key="2">
    <source>
        <dbReference type="PROSITE-ProRule" id="PRU00703"/>
    </source>
</evidence>
<dbReference type="PANTHER" id="PTHR43080:SF2">
    <property type="entry name" value="CBS DOMAIN-CONTAINING PROTEIN"/>
    <property type="match status" value="1"/>
</dbReference>
<feature type="domain" description="CBS" evidence="3">
    <location>
        <begin position="140"/>
        <end position="196"/>
    </location>
</feature>
<organism evidence="4 5">
    <name type="scientific">Cavenderia fasciculata</name>
    <name type="common">Slime mold</name>
    <name type="synonym">Dictyostelium fasciculatum</name>
    <dbReference type="NCBI Taxonomy" id="261658"/>
    <lineage>
        <taxon>Eukaryota</taxon>
        <taxon>Amoebozoa</taxon>
        <taxon>Evosea</taxon>
        <taxon>Eumycetozoa</taxon>
        <taxon>Dictyostelia</taxon>
        <taxon>Acytosteliales</taxon>
        <taxon>Cavenderiaceae</taxon>
        <taxon>Cavenderia</taxon>
    </lineage>
</organism>
<dbReference type="RefSeq" id="XP_004359498.1">
    <property type="nucleotide sequence ID" value="XM_004359441.1"/>
</dbReference>
<dbReference type="OMA" id="KHIMTSN"/>
<protein>
    <recommendedName>
        <fullName evidence="3">CBS domain-containing protein</fullName>
    </recommendedName>
</protein>
<dbReference type="EMBL" id="GL883010">
    <property type="protein sequence ID" value="EGG21648.1"/>
    <property type="molecule type" value="Genomic_DNA"/>
</dbReference>
<dbReference type="SMART" id="SM00116">
    <property type="entry name" value="CBS"/>
    <property type="match status" value="2"/>
</dbReference>
<dbReference type="PROSITE" id="PS51371">
    <property type="entry name" value="CBS"/>
    <property type="match status" value="2"/>
</dbReference>
<evidence type="ECO:0000313" key="4">
    <source>
        <dbReference type="EMBL" id="EGG21648.1"/>
    </source>
</evidence>
<dbReference type="InterPro" id="IPR044725">
    <property type="entry name" value="CBSX3_CBS_dom"/>
</dbReference>
<feature type="domain" description="CBS" evidence="3">
    <location>
        <begin position="70"/>
        <end position="131"/>
    </location>
</feature>
<dbReference type="InterPro" id="IPR051257">
    <property type="entry name" value="Diverse_CBS-Domain"/>
</dbReference>
<evidence type="ECO:0000259" key="3">
    <source>
        <dbReference type="PROSITE" id="PS51371"/>
    </source>
</evidence>
<dbReference type="GeneID" id="14874062"/>
<dbReference type="OrthoDB" id="418595at2759"/>
<evidence type="ECO:0000256" key="1">
    <source>
        <dbReference type="ARBA" id="ARBA00023122"/>
    </source>
</evidence>
<proteinExistence type="predicted"/>
<evidence type="ECO:0000313" key="5">
    <source>
        <dbReference type="Proteomes" id="UP000007797"/>
    </source>
</evidence>
<dbReference type="InterPro" id="IPR046342">
    <property type="entry name" value="CBS_dom_sf"/>
</dbReference>
<keyword evidence="1 2" id="KW-0129">CBS domain</keyword>
<dbReference type="Gene3D" id="3.10.580.10">
    <property type="entry name" value="CBS-domain"/>
    <property type="match status" value="1"/>
</dbReference>
<dbReference type="Proteomes" id="UP000007797">
    <property type="component" value="Unassembled WGS sequence"/>
</dbReference>
<dbReference type="CDD" id="cd04623">
    <property type="entry name" value="CBS_pair_bac_euk"/>
    <property type="match status" value="1"/>
</dbReference>
<dbReference type="AlphaFoldDB" id="F4PTC6"/>
<dbReference type="InterPro" id="IPR000644">
    <property type="entry name" value="CBS_dom"/>
</dbReference>